<protein>
    <submittedName>
        <fullName evidence="3">Uncharacterized protein</fullName>
    </submittedName>
</protein>
<evidence type="ECO:0000313" key="2">
    <source>
        <dbReference type="Proteomes" id="UP000887577"/>
    </source>
</evidence>
<dbReference type="WBParaSite" id="PSU_v2.g11492.t1">
    <property type="protein sequence ID" value="PSU_v2.g11492.t1"/>
    <property type="gene ID" value="PSU_v2.g11492"/>
</dbReference>
<evidence type="ECO:0000256" key="1">
    <source>
        <dbReference type="SAM" id="MobiDB-lite"/>
    </source>
</evidence>
<dbReference type="Proteomes" id="UP000887577">
    <property type="component" value="Unplaced"/>
</dbReference>
<reference evidence="3" key="1">
    <citation type="submission" date="2022-11" db="UniProtKB">
        <authorList>
            <consortium name="WormBaseParasite"/>
        </authorList>
    </citation>
    <scope>IDENTIFICATION</scope>
</reference>
<organism evidence="2 3">
    <name type="scientific">Panagrolaimus superbus</name>
    <dbReference type="NCBI Taxonomy" id="310955"/>
    <lineage>
        <taxon>Eukaryota</taxon>
        <taxon>Metazoa</taxon>
        <taxon>Ecdysozoa</taxon>
        <taxon>Nematoda</taxon>
        <taxon>Chromadorea</taxon>
        <taxon>Rhabditida</taxon>
        <taxon>Tylenchina</taxon>
        <taxon>Panagrolaimomorpha</taxon>
        <taxon>Panagrolaimoidea</taxon>
        <taxon>Panagrolaimidae</taxon>
        <taxon>Panagrolaimus</taxon>
    </lineage>
</organism>
<keyword evidence="2" id="KW-1185">Reference proteome</keyword>
<proteinExistence type="predicted"/>
<name>A0A914XW84_9BILA</name>
<feature type="region of interest" description="Disordered" evidence="1">
    <location>
        <begin position="77"/>
        <end position="102"/>
    </location>
</feature>
<evidence type="ECO:0000313" key="3">
    <source>
        <dbReference type="WBParaSite" id="PSU_v2.g11492.t1"/>
    </source>
</evidence>
<accession>A0A914XW84</accession>
<dbReference type="AlphaFoldDB" id="A0A914XW84"/>
<sequence length="115" mass="13484">MKKFRENAAILHNAAAKRKIAANLVKKESSSQLRIFNTLFTAQESFENEEAAENEVIQKRREKEKILENVIQARIEQREAEEKKERENATTTTKEDYDKIIRDKSDKNEKDLFGK</sequence>